<dbReference type="InterPro" id="IPR046346">
    <property type="entry name" value="Aminoacid_DH-like_N_sf"/>
</dbReference>
<name>E2S2L0_9CORY</name>
<evidence type="ECO:0000313" key="16">
    <source>
        <dbReference type="Proteomes" id="UP000003020"/>
    </source>
</evidence>
<dbReference type="Pfam" id="PF00763">
    <property type="entry name" value="THF_DHG_CYH"/>
    <property type="match status" value="1"/>
</dbReference>
<keyword evidence="4 12" id="KW-0658">Purine biosynthesis</keyword>
<dbReference type="FunFam" id="3.40.50.10860:FF:000001">
    <property type="entry name" value="Bifunctional protein FolD"/>
    <property type="match status" value="1"/>
</dbReference>
<keyword evidence="6 12" id="KW-0521">NADP</keyword>
<comment type="catalytic activity">
    <reaction evidence="11 12">
        <text>(6R)-5,10-methenyltetrahydrofolate + H2O = (6R)-10-formyltetrahydrofolate + H(+)</text>
        <dbReference type="Rhea" id="RHEA:23700"/>
        <dbReference type="ChEBI" id="CHEBI:15377"/>
        <dbReference type="ChEBI" id="CHEBI:15378"/>
        <dbReference type="ChEBI" id="CHEBI:57455"/>
        <dbReference type="ChEBI" id="CHEBI:195366"/>
        <dbReference type="EC" id="3.5.4.9"/>
    </reaction>
</comment>
<evidence type="ECO:0000256" key="12">
    <source>
        <dbReference type="HAMAP-Rule" id="MF_01576"/>
    </source>
</evidence>
<dbReference type="AlphaFoldDB" id="E2S2L0"/>
<dbReference type="NCBIfam" id="NF010789">
    <property type="entry name" value="PRK14193.1"/>
    <property type="match status" value="1"/>
</dbReference>
<feature type="domain" description="Tetrahydrofolate dehydrogenase/cyclohydrolase NAD(P)-binding" evidence="14">
    <location>
        <begin position="142"/>
        <end position="283"/>
    </location>
</feature>
<feature type="domain" description="Tetrahydrofolate dehydrogenase/cyclohydrolase catalytic" evidence="13">
    <location>
        <begin position="9"/>
        <end position="123"/>
    </location>
</feature>
<evidence type="ECO:0000256" key="9">
    <source>
        <dbReference type="ARBA" id="ARBA00023167"/>
    </source>
</evidence>
<keyword evidence="7 12" id="KW-0560">Oxidoreductase</keyword>
<evidence type="ECO:0000256" key="10">
    <source>
        <dbReference type="ARBA" id="ARBA00023268"/>
    </source>
</evidence>
<evidence type="ECO:0000313" key="15">
    <source>
        <dbReference type="EMBL" id="EFQ81106.1"/>
    </source>
</evidence>
<dbReference type="SUPFAM" id="SSF53223">
    <property type="entry name" value="Aminoacid dehydrogenase-like, N-terminal domain"/>
    <property type="match status" value="1"/>
</dbReference>
<organism evidence="15 16">
    <name type="scientific">Corynebacterium pseudogenitalium ATCC 33035</name>
    <dbReference type="NCBI Taxonomy" id="525264"/>
    <lineage>
        <taxon>Bacteria</taxon>
        <taxon>Bacillati</taxon>
        <taxon>Actinomycetota</taxon>
        <taxon>Actinomycetes</taxon>
        <taxon>Mycobacteriales</taxon>
        <taxon>Corynebacteriaceae</taxon>
        <taxon>Corynebacterium</taxon>
    </lineage>
</organism>
<dbReference type="InterPro" id="IPR020631">
    <property type="entry name" value="THF_DH/CycHdrlase_NAD-bd_dom"/>
</dbReference>
<dbReference type="GO" id="GO:0000105">
    <property type="term" value="P:L-histidine biosynthetic process"/>
    <property type="evidence" value="ECO:0007669"/>
    <property type="project" value="UniProtKB-KW"/>
</dbReference>
<evidence type="ECO:0000259" key="14">
    <source>
        <dbReference type="Pfam" id="PF02882"/>
    </source>
</evidence>
<protein>
    <recommendedName>
        <fullName evidence="12">Bifunctional protein FolD</fullName>
    </recommendedName>
    <domain>
        <recommendedName>
            <fullName evidence="12">Methylenetetrahydrofolate dehydrogenase</fullName>
            <ecNumber evidence="12">1.5.1.5</ecNumber>
        </recommendedName>
    </domain>
    <domain>
        <recommendedName>
            <fullName evidence="12">Methenyltetrahydrofolate cyclohydrolase</fullName>
            <ecNumber evidence="12">3.5.4.9</ecNumber>
        </recommendedName>
    </domain>
</protein>
<dbReference type="EMBL" id="ABYQ02000004">
    <property type="protein sequence ID" value="EFQ81106.1"/>
    <property type="molecule type" value="Genomic_DNA"/>
</dbReference>
<feature type="binding site" evidence="12">
    <location>
        <position position="236"/>
    </location>
    <ligand>
        <name>NADP(+)</name>
        <dbReference type="ChEBI" id="CHEBI:58349"/>
    </ligand>
</feature>
<comment type="function">
    <text evidence="12">Catalyzes the oxidation of 5,10-methylenetetrahydrofolate to 5,10-methenyltetrahydrofolate and then the hydrolysis of 5,10-methenyltetrahydrofolate to 10-formyltetrahydrofolate.</text>
</comment>
<dbReference type="HAMAP" id="MF_01576">
    <property type="entry name" value="THF_DHG_CYH"/>
    <property type="match status" value="1"/>
</dbReference>
<keyword evidence="8 12" id="KW-0368">Histidine biosynthesis</keyword>
<dbReference type="PANTHER" id="PTHR48099">
    <property type="entry name" value="C-1-TETRAHYDROFOLATE SYNTHASE, CYTOPLASMIC-RELATED"/>
    <property type="match status" value="1"/>
</dbReference>
<dbReference type="Gene3D" id="3.40.50.720">
    <property type="entry name" value="NAD(P)-binding Rossmann-like Domain"/>
    <property type="match status" value="1"/>
</dbReference>
<dbReference type="GO" id="GO:0009086">
    <property type="term" value="P:methionine biosynthetic process"/>
    <property type="evidence" value="ECO:0007669"/>
    <property type="project" value="UniProtKB-KW"/>
</dbReference>
<comment type="catalytic activity">
    <reaction evidence="12">
        <text>(6R)-5,10-methylene-5,6,7,8-tetrahydrofolate + NADP(+) = (6R)-5,10-methenyltetrahydrofolate + NADPH</text>
        <dbReference type="Rhea" id="RHEA:22812"/>
        <dbReference type="ChEBI" id="CHEBI:15636"/>
        <dbReference type="ChEBI" id="CHEBI:57455"/>
        <dbReference type="ChEBI" id="CHEBI:57783"/>
        <dbReference type="ChEBI" id="CHEBI:58349"/>
        <dbReference type="EC" id="1.5.1.5"/>
    </reaction>
</comment>
<dbReference type="EC" id="3.5.4.9" evidence="12"/>
<sequence length="285" mass="30555">MVAMSATKLDGTLYRDEIFSDLAQRVAALKDKGITPGLATVLVGEDPGSQSYVKMKHRDCEKLGINSIRKDLSADITQEELEAVIDELNADDACTGYIVQLPLPKHLDENAILERIDPEKDADGLHPVNLGKLVLNEDAPLPCTPNGCLHLLRRFGVELDGAKTVVIGRGVTVGRPIGLMLTRRSENSTVTLCHTGTKDLAAETREADIVIAAAGQPHMLTADMIKEGAALLDVGVSRVDGKLTGDIHPDCWDKAGFVSPNPGGVGPLTRAFLVRNIVERAEKLA</sequence>
<evidence type="ECO:0000256" key="5">
    <source>
        <dbReference type="ARBA" id="ARBA00022801"/>
    </source>
</evidence>
<keyword evidence="10 12" id="KW-0511">Multifunctional enzyme</keyword>
<dbReference type="GO" id="GO:0004488">
    <property type="term" value="F:methylenetetrahydrofolate dehydrogenase (NADP+) activity"/>
    <property type="evidence" value="ECO:0007669"/>
    <property type="project" value="UniProtKB-UniRule"/>
</dbReference>
<evidence type="ECO:0000256" key="8">
    <source>
        <dbReference type="ARBA" id="ARBA00023102"/>
    </source>
</evidence>
<comment type="similarity">
    <text evidence="12">Belongs to the tetrahydrofolate dehydrogenase/cyclohydrolase family.</text>
</comment>
<dbReference type="Proteomes" id="UP000003020">
    <property type="component" value="Unassembled WGS sequence"/>
</dbReference>
<evidence type="ECO:0000259" key="13">
    <source>
        <dbReference type="Pfam" id="PF00763"/>
    </source>
</evidence>
<dbReference type="InterPro" id="IPR020630">
    <property type="entry name" value="THF_DH/CycHdrlase_cat_dom"/>
</dbReference>
<dbReference type="eggNOG" id="COG0190">
    <property type="taxonomic scope" value="Bacteria"/>
</dbReference>
<dbReference type="GO" id="GO:0005829">
    <property type="term" value="C:cytosol"/>
    <property type="evidence" value="ECO:0007669"/>
    <property type="project" value="TreeGrafter"/>
</dbReference>
<keyword evidence="16" id="KW-1185">Reference proteome</keyword>
<evidence type="ECO:0000256" key="11">
    <source>
        <dbReference type="ARBA" id="ARBA00036357"/>
    </source>
</evidence>
<dbReference type="GO" id="GO:0004477">
    <property type="term" value="F:methenyltetrahydrofolate cyclohydrolase activity"/>
    <property type="evidence" value="ECO:0007669"/>
    <property type="project" value="UniProtKB-UniRule"/>
</dbReference>
<dbReference type="InterPro" id="IPR036291">
    <property type="entry name" value="NAD(P)-bd_dom_sf"/>
</dbReference>
<proteinExistence type="inferred from homology"/>
<evidence type="ECO:0000256" key="2">
    <source>
        <dbReference type="ARBA" id="ARBA00022563"/>
    </source>
</evidence>
<evidence type="ECO:0000256" key="4">
    <source>
        <dbReference type="ARBA" id="ARBA00022755"/>
    </source>
</evidence>
<dbReference type="GO" id="GO:0035999">
    <property type="term" value="P:tetrahydrofolate interconversion"/>
    <property type="evidence" value="ECO:0007669"/>
    <property type="project" value="UniProtKB-UniRule"/>
</dbReference>
<dbReference type="InterPro" id="IPR000672">
    <property type="entry name" value="THF_DH/CycHdrlase"/>
</dbReference>
<reference evidence="15 16" key="1">
    <citation type="submission" date="2010-08" db="EMBL/GenBank/DDBJ databases">
        <authorList>
            <person name="Muzny D."/>
            <person name="Qin X."/>
            <person name="Buhay C."/>
            <person name="Dugan-Rocha S."/>
            <person name="Ding Y."/>
            <person name="Chen G."/>
            <person name="Hawes A."/>
            <person name="Holder M."/>
            <person name="Jhangiani S."/>
            <person name="Johnson A."/>
            <person name="Khan Z."/>
            <person name="Li Z."/>
            <person name="Liu W."/>
            <person name="Liu X."/>
            <person name="Perez L."/>
            <person name="Shen H."/>
            <person name="Wang Q."/>
            <person name="Watt J."/>
            <person name="Xi L."/>
            <person name="Xin Y."/>
            <person name="Zhou J."/>
            <person name="Deng J."/>
            <person name="Jiang H."/>
            <person name="Liu Y."/>
            <person name="Qu J."/>
            <person name="Song X.-Z."/>
            <person name="Zhang L."/>
            <person name="Villasana D."/>
            <person name="Johnson A."/>
            <person name="Liu J."/>
            <person name="Liyanage D."/>
            <person name="Lorensuhewa L."/>
            <person name="Robinson T."/>
            <person name="Song A."/>
            <person name="Song B.-B."/>
            <person name="Dinh H."/>
            <person name="Thornton R."/>
            <person name="Coyle M."/>
            <person name="Francisco L."/>
            <person name="Jackson L."/>
            <person name="Javaid M."/>
            <person name="Korchina V."/>
            <person name="Kovar C."/>
            <person name="Mata R."/>
            <person name="Mathew T."/>
            <person name="Ngo R."/>
            <person name="Nguyen L."/>
            <person name="Nguyen N."/>
            <person name="Okwuonu G."/>
            <person name="Ongeri F."/>
            <person name="Pham C."/>
            <person name="Simmons D."/>
            <person name="Wilczek-Boney K."/>
            <person name="Hale W."/>
            <person name="Jakkamsetti A."/>
            <person name="Pham P."/>
            <person name="Ruth R."/>
            <person name="San Lucas F."/>
            <person name="Warren J."/>
            <person name="Zhang J."/>
            <person name="Zhao Z."/>
            <person name="Zhou C."/>
            <person name="Zhu D."/>
            <person name="Lee S."/>
            <person name="Bess C."/>
            <person name="Blankenburg K."/>
            <person name="Forbes L."/>
            <person name="Fu Q."/>
            <person name="Gubbala S."/>
            <person name="Hirani K."/>
            <person name="Jayaseelan J.C."/>
            <person name="Lara F."/>
            <person name="Munidasa M."/>
            <person name="Palculict T."/>
            <person name="Patil S."/>
            <person name="Pu L.-L."/>
            <person name="Saada N."/>
            <person name="Tang L."/>
            <person name="Weissenberger G."/>
            <person name="Zhu Y."/>
            <person name="Hemphill L."/>
            <person name="Shang Y."/>
            <person name="Youmans B."/>
            <person name="Ayvaz T."/>
            <person name="Ross M."/>
            <person name="Santibanez J."/>
            <person name="Aqrawi P."/>
            <person name="Gross S."/>
            <person name="Joshi V."/>
            <person name="Fowler G."/>
            <person name="Nazareth L."/>
            <person name="Reid J."/>
            <person name="Worley K."/>
            <person name="Petrosino J."/>
            <person name="Highlander S."/>
            <person name="Gibbs R."/>
        </authorList>
    </citation>
    <scope>NUCLEOTIDE SEQUENCE [LARGE SCALE GENOMIC DNA]</scope>
    <source>
        <strain evidence="15 16">ATCC 33035</strain>
    </source>
</reference>
<evidence type="ECO:0000256" key="1">
    <source>
        <dbReference type="ARBA" id="ARBA00004777"/>
    </source>
</evidence>
<dbReference type="Gene3D" id="3.40.50.10860">
    <property type="entry name" value="Leucine Dehydrogenase, chain A, domain 1"/>
    <property type="match status" value="1"/>
</dbReference>
<dbReference type="PRINTS" id="PR00085">
    <property type="entry name" value="THFDHDRGNASE"/>
</dbReference>
<dbReference type="Pfam" id="PF02882">
    <property type="entry name" value="THF_DHG_CYH_C"/>
    <property type="match status" value="1"/>
</dbReference>
<accession>E2S2L0</accession>
<keyword evidence="2 12" id="KW-0554">One-carbon metabolism</keyword>
<comment type="caution">
    <text evidence="12">Lacks conserved residue(s) required for the propagation of feature annotation.</text>
</comment>
<comment type="caution">
    <text evidence="15">The sequence shown here is derived from an EMBL/GenBank/DDBJ whole genome shotgun (WGS) entry which is preliminary data.</text>
</comment>
<evidence type="ECO:0000256" key="3">
    <source>
        <dbReference type="ARBA" id="ARBA00022605"/>
    </source>
</evidence>
<dbReference type="UniPathway" id="UPA00193"/>
<comment type="pathway">
    <text evidence="1 12">One-carbon metabolism; tetrahydrofolate interconversion.</text>
</comment>
<gene>
    <name evidence="12 15" type="primary">folD</name>
    <name evidence="15" type="ORF">HMPREF0305_10733</name>
</gene>
<dbReference type="EC" id="1.5.1.5" evidence="12"/>
<evidence type="ECO:0000256" key="6">
    <source>
        <dbReference type="ARBA" id="ARBA00022857"/>
    </source>
</evidence>
<keyword evidence="9 12" id="KW-0486">Methionine biosynthesis</keyword>
<feature type="binding site" evidence="12">
    <location>
        <begin position="168"/>
        <end position="170"/>
    </location>
    <ligand>
        <name>NADP(+)</name>
        <dbReference type="ChEBI" id="CHEBI:58349"/>
    </ligand>
</feature>
<dbReference type="PANTHER" id="PTHR48099:SF5">
    <property type="entry name" value="C-1-TETRAHYDROFOLATE SYNTHASE, CYTOPLASMIC"/>
    <property type="match status" value="1"/>
</dbReference>
<keyword evidence="3 12" id="KW-0028">Amino-acid biosynthesis</keyword>
<dbReference type="SUPFAM" id="SSF51735">
    <property type="entry name" value="NAD(P)-binding Rossmann-fold domains"/>
    <property type="match status" value="1"/>
</dbReference>
<dbReference type="CDD" id="cd01080">
    <property type="entry name" value="NAD_bind_m-THF_DH_Cyclohyd"/>
    <property type="match status" value="1"/>
</dbReference>
<comment type="subunit">
    <text evidence="12">Homodimer.</text>
</comment>
<keyword evidence="5 12" id="KW-0378">Hydrolase</keyword>
<dbReference type="HOGENOM" id="CLU_034045_3_0_11"/>
<evidence type="ECO:0000256" key="7">
    <source>
        <dbReference type="ARBA" id="ARBA00023002"/>
    </source>
</evidence>
<dbReference type="GO" id="GO:0006164">
    <property type="term" value="P:purine nucleotide biosynthetic process"/>
    <property type="evidence" value="ECO:0007669"/>
    <property type="project" value="UniProtKB-KW"/>
</dbReference>